<evidence type="ECO:0000256" key="1">
    <source>
        <dbReference type="SAM" id="Phobius"/>
    </source>
</evidence>
<sequence length="405" mass="44450">MSGAARRPLPPPALVLAIVGLLGAALWVRWQGWGFISRDMAHFLYFWVDELRQLGFPGLATTSANYNPPYLYLLLAGLQLDPAATAAQITKAISTLFDIGLAGTVAWSVPREPADSTRPAWLRPALAFVATLLLPTVWMNSAVWGQCDAIYSFWLLLGFLLAERRQDAASALTLVSALAFKLQAAFLGPVVLAVAWCARQRWQFAVLLVAGYVAWLWPSVIAGRPWGEALTVYLHQATSEMDLSLGAPNLWTPAKYVFTSDAAQKAALFTGLAVTVIAMLAAIPFCIRMVQRSREHLLPLACTVAFMVPFMLPKMHERYFYPADVFSLALAFRDRRWLLITALIQLGSATAYLGYLSELPGPVVRLPGILANCVVAVLLVRHWWRAWHAPVGTGPSTPTSMSHAH</sequence>
<gene>
    <name evidence="2" type="ORF">LXT13_24490</name>
</gene>
<proteinExistence type="predicted"/>
<accession>A0ABS8Y0Q2</accession>
<feature type="transmembrane region" description="Helical" evidence="1">
    <location>
        <begin position="202"/>
        <end position="221"/>
    </location>
</feature>
<evidence type="ECO:0000313" key="2">
    <source>
        <dbReference type="EMBL" id="MCE4557555.1"/>
    </source>
</evidence>
<dbReference type="RefSeq" id="WP_233374938.1">
    <property type="nucleotide sequence ID" value="NZ_JAJTWU010000011.1"/>
</dbReference>
<feature type="transmembrane region" description="Helical" evidence="1">
    <location>
        <begin position="337"/>
        <end position="356"/>
    </location>
</feature>
<feature type="transmembrane region" description="Helical" evidence="1">
    <location>
        <begin position="174"/>
        <end position="196"/>
    </location>
</feature>
<organism evidence="2 3">
    <name type="scientific">Pelomonas cellulosilytica</name>
    <dbReference type="NCBI Taxonomy" id="2906762"/>
    <lineage>
        <taxon>Bacteria</taxon>
        <taxon>Pseudomonadati</taxon>
        <taxon>Pseudomonadota</taxon>
        <taxon>Betaproteobacteria</taxon>
        <taxon>Burkholderiales</taxon>
        <taxon>Sphaerotilaceae</taxon>
        <taxon>Roseateles</taxon>
    </lineage>
</organism>
<feature type="transmembrane region" description="Helical" evidence="1">
    <location>
        <begin position="120"/>
        <end position="137"/>
    </location>
</feature>
<feature type="transmembrane region" description="Helical" evidence="1">
    <location>
        <begin position="12"/>
        <end position="30"/>
    </location>
</feature>
<dbReference type="EMBL" id="JAJTWU010000011">
    <property type="protein sequence ID" value="MCE4557555.1"/>
    <property type="molecule type" value="Genomic_DNA"/>
</dbReference>
<protein>
    <recommendedName>
        <fullName evidence="4">DUF2029 domain-containing protein</fullName>
    </recommendedName>
</protein>
<keyword evidence="1" id="KW-0472">Membrane</keyword>
<feature type="transmembrane region" description="Helical" evidence="1">
    <location>
        <begin position="296"/>
        <end position="312"/>
    </location>
</feature>
<keyword evidence="1" id="KW-1133">Transmembrane helix</keyword>
<feature type="transmembrane region" description="Helical" evidence="1">
    <location>
        <begin position="362"/>
        <end position="380"/>
    </location>
</feature>
<evidence type="ECO:0000313" key="3">
    <source>
        <dbReference type="Proteomes" id="UP001200741"/>
    </source>
</evidence>
<name>A0ABS8Y0Q2_9BURK</name>
<reference evidence="2 3" key="1">
    <citation type="submission" date="2021-12" db="EMBL/GenBank/DDBJ databases">
        <title>Genome seq of P8.</title>
        <authorList>
            <person name="Seo T."/>
        </authorList>
    </citation>
    <scope>NUCLEOTIDE SEQUENCE [LARGE SCALE GENOMIC DNA]</scope>
    <source>
        <strain evidence="2 3">P8</strain>
    </source>
</reference>
<feature type="transmembrane region" description="Helical" evidence="1">
    <location>
        <begin position="266"/>
        <end position="290"/>
    </location>
</feature>
<keyword evidence="1" id="KW-0812">Transmembrane</keyword>
<keyword evidence="3" id="KW-1185">Reference proteome</keyword>
<dbReference type="Proteomes" id="UP001200741">
    <property type="component" value="Unassembled WGS sequence"/>
</dbReference>
<comment type="caution">
    <text evidence="2">The sequence shown here is derived from an EMBL/GenBank/DDBJ whole genome shotgun (WGS) entry which is preliminary data.</text>
</comment>
<evidence type="ECO:0008006" key="4">
    <source>
        <dbReference type="Google" id="ProtNLM"/>
    </source>
</evidence>